<gene>
    <name evidence="2" type="ORF">SKAU_G00018770</name>
</gene>
<feature type="compositionally biased region" description="Low complexity" evidence="1">
    <location>
        <begin position="47"/>
        <end position="71"/>
    </location>
</feature>
<organism evidence="2 3">
    <name type="scientific">Synaphobranchus kaupii</name>
    <name type="common">Kaup's arrowtooth eel</name>
    <dbReference type="NCBI Taxonomy" id="118154"/>
    <lineage>
        <taxon>Eukaryota</taxon>
        <taxon>Metazoa</taxon>
        <taxon>Chordata</taxon>
        <taxon>Craniata</taxon>
        <taxon>Vertebrata</taxon>
        <taxon>Euteleostomi</taxon>
        <taxon>Actinopterygii</taxon>
        <taxon>Neopterygii</taxon>
        <taxon>Teleostei</taxon>
        <taxon>Anguilliformes</taxon>
        <taxon>Synaphobranchidae</taxon>
        <taxon>Synaphobranchus</taxon>
    </lineage>
</organism>
<feature type="region of interest" description="Disordered" evidence="1">
    <location>
        <begin position="47"/>
        <end position="154"/>
    </location>
</feature>
<proteinExistence type="predicted"/>
<reference evidence="2" key="1">
    <citation type="journal article" date="2023" name="Science">
        <title>Genome structures resolve the early diversification of teleost fishes.</title>
        <authorList>
            <person name="Parey E."/>
            <person name="Louis A."/>
            <person name="Montfort J."/>
            <person name="Bouchez O."/>
            <person name="Roques C."/>
            <person name="Iampietro C."/>
            <person name="Lluch J."/>
            <person name="Castinel A."/>
            <person name="Donnadieu C."/>
            <person name="Desvignes T."/>
            <person name="Floi Bucao C."/>
            <person name="Jouanno E."/>
            <person name="Wen M."/>
            <person name="Mejri S."/>
            <person name="Dirks R."/>
            <person name="Jansen H."/>
            <person name="Henkel C."/>
            <person name="Chen W.J."/>
            <person name="Zahm M."/>
            <person name="Cabau C."/>
            <person name="Klopp C."/>
            <person name="Thompson A.W."/>
            <person name="Robinson-Rechavi M."/>
            <person name="Braasch I."/>
            <person name="Lecointre G."/>
            <person name="Bobe J."/>
            <person name="Postlethwait J.H."/>
            <person name="Berthelot C."/>
            <person name="Roest Crollius H."/>
            <person name="Guiguen Y."/>
        </authorList>
    </citation>
    <scope>NUCLEOTIDE SEQUENCE</scope>
    <source>
        <strain evidence="2">WJC10195</strain>
    </source>
</reference>
<accession>A0A9Q1GCR8</accession>
<feature type="compositionally biased region" description="Basic and acidic residues" evidence="1">
    <location>
        <begin position="142"/>
        <end position="154"/>
    </location>
</feature>
<dbReference type="EMBL" id="JAINUF010000001">
    <property type="protein sequence ID" value="KAJ8381099.1"/>
    <property type="molecule type" value="Genomic_DNA"/>
</dbReference>
<evidence type="ECO:0000256" key="1">
    <source>
        <dbReference type="SAM" id="MobiDB-lite"/>
    </source>
</evidence>
<evidence type="ECO:0000313" key="3">
    <source>
        <dbReference type="Proteomes" id="UP001152622"/>
    </source>
</evidence>
<name>A0A9Q1GCR8_SYNKA</name>
<evidence type="ECO:0000313" key="2">
    <source>
        <dbReference type="EMBL" id="KAJ8381099.1"/>
    </source>
</evidence>
<protein>
    <submittedName>
        <fullName evidence="2">Uncharacterized protein</fullName>
    </submittedName>
</protein>
<dbReference type="Proteomes" id="UP001152622">
    <property type="component" value="Chromosome 1"/>
</dbReference>
<feature type="compositionally biased region" description="Basic and acidic residues" evidence="1">
    <location>
        <begin position="125"/>
        <end position="135"/>
    </location>
</feature>
<sequence>MVHLHQSHQLQIRTSMEDCLEDGELVTVLEVIPRILRQPTPPLPVVVNPLPDQATSNPSPQVPSNPVLQPVASVTEGPSSVMWRRTNRPTFQYPSFPRVGVREQAYPTRPGRPEQEEGEGSPTTPDRRSDPERARAANPGTRKADRAQPNELRG</sequence>
<comment type="caution">
    <text evidence="2">The sequence shown here is derived from an EMBL/GenBank/DDBJ whole genome shotgun (WGS) entry which is preliminary data.</text>
</comment>
<dbReference type="AlphaFoldDB" id="A0A9Q1GCR8"/>
<keyword evidence="3" id="KW-1185">Reference proteome</keyword>